<organism evidence="1 2">
    <name type="scientific">Arthrobacter alpinus</name>
    <dbReference type="NCBI Taxonomy" id="656366"/>
    <lineage>
        <taxon>Bacteria</taxon>
        <taxon>Bacillati</taxon>
        <taxon>Actinomycetota</taxon>
        <taxon>Actinomycetes</taxon>
        <taxon>Micrococcales</taxon>
        <taxon>Micrococcaceae</taxon>
        <taxon>Arthrobacter</taxon>
    </lineage>
</organism>
<proteinExistence type="predicted"/>
<accession>A0A0S2LZM3</accession>
<evidence type="ECO:0000313" key="2">
    <source>
        <dbReference type="Proteomes" id="UP000059574"/>
    </source>
</evidence>
<dbReference type="AlphaFoldDB" id="A0A0S2LZM3"/>
<protein>
    <submittedName>
        <fullName evidence="1">Uncharacterized protein</fullName>
    </submittedName>
</protein>
<gene>
    <name evidence="1" type="ORF">AS189_09420</name>
</gene>
<evidence type="ECO:0000313" key="1">
    <source>
        <dbReference type="EMBL" id="ALO66672.1"/>
    </source>
</evidence>
<dbReference type="Proteomes" id="UP000059574">
    <property type="component" value="Chromosome"/>
</dbReference>
<dbReference type="EMBL" id="CP013200">
    <property type="protein sequence ID" value="ALO66672.1"/>
    <property type="molecule type" value="Genomic_DNA"/>
</dbReference>
<name>A0A0S2LZM3_9MICC</name>
<reference evidence="1 2" key="2">
    <citation type="journal article" date="2016" name="J. Biotechnol.">
        <title>Complete genome sequence of Arthrobacter alpinus ERGS4:06, a yellow pigmented bacterium tolerant to cold and radiations isolated from Sikkim Himalaya.</title>
        <authorList>
            <person name="Kumar R."/>
            <person name="Singh D."/>
            <person name="Swarnkar M.K."/>
            <person name="Singh A.K."/>
            <person name="Kumar S."/>
        </authorList>
    </citation>
    <scope>NUCLEOTIDE SEQUENCE [LARGE SCALE GENOMIC DNA]</scope>
    <source>
        <strain evidence="1 2">ERGS4:06</strain>
    </source>
</reference>
<sequence length="60" mass="6075">MADLIAAAADSVTRENAVPLDGRALPGFWISSGGNSWLLTVLPAAVACPLGVQDSWAPGP</sequence>
<reference evidence="2" key="1">
    <citation type="submission" date="2015-11" db="EMBL/GenBank/DDBJ databases">
        <authorList>
            <person name="Kumar R."/>
            <person name="Singh D."/>
            <person name="Swarnkar M.K."/>
            <person name="Singh A.K."/>
            <person name="Kumar S."/>
        </authorList>
    </citation>
    <scope>NUCLEOTIDE SEQUENCE [LARGE SCALE GENOMIC DNA]</scope>
    <source>
        <strain evidence="2">ERGS4:06</strain>
    </source>
</reference>